<evidence type="ECO:0000256" key="9">
    <source>
        <dbReference type="ARBA" id="ARBA00048329"/>
    </source>
</evidence>
<dbReference type="Pfam" id="PF00018">
    <property type="entry name" value="SH3_1"/>
    <property type="match status" value="1"/>
</dbReference>
<dbReference type="SMART" id="SM00220">
    <property type="entry name" value="S_TKc"/>
    <property type="match status" value="1"/>
</dbReference>
<sequence length="1459" mass="165911">MYITMVEDKPISYQESATEYNTLASSKMDPIYSGEHCEASSEYVTAIYSYMPQHSDEINLRTGQKIKILSKDCRHSGAEGWWVGQEPKTGYVGVFPSGYVLNADDIANSNNTDKTITVKTKEEISLDKKLPDSDVILRHGHVRTIPATELVQQQFIGSGAFGKVYRGLWCEQDIALKVFDLATNQVDNEALHLCRLSHRNIVRFYGICRLDSSNFPALVMEYAYGGSLNMVLNQRPLLGPLVLLDWALQIASGMAYLHTDARICHRDLKSSNILIREAIQKPFSLNELQKCTLLITDFGMACRSSQLAPQQSKLGTVAYAAPEVCRQEGFSFKSDIWSYGVVLWELLTLDIPFRAMEQPRLLFIIAMYNYTLYIPPGVPDLFVQLLKDCWSPTPVSRPKFENIMARLKSCKDCSFVDLEPSELAQIQQDWRELIAVHYKEEQQTVAEALSSSFKSGSLDFSTELLTQLEMLRDYRESLDRVRADLVEKAHQLHIKEELYNRVADTMGQHFMFLAVLAANHFKDPTHKIQTAQPKPPPPRKRPFVRSIFKRWGTNGNPCSTHNDYVNSATSSTNNFQVKDLKRSINSSQYTSNNRSHLNVNTNNSSDLNNSFCDETQSISRDTSSRVGCSQGGIPLISPPTDMKHVVHVDSDWFTGQGLCESTMRLFPSAKITSSSLGSNTDKYRNMSPGHCYSPQIRTFVSTKSDSNMTDKSNPKSPRIYSSGNNITDLRSREQRFVDVQPNSQRNLNRLPRKQNFIRKFESKNNLDFLQKSSNHSVGFSNFFTPINSCCYDTNNDLHRSEHSQSGYHHCRPIKPIIGIDNRMRNNNSPPFFERRRSASGPVTFFTRYPKINDQLKSNPDESLLEGKLNELLCIICDPSMPLLTSGCTQHYYGRSLSTTTPPTACFSSDITESSYFLNPTGNSTVENVLLSAFRLLASFCFWGVEPDIDDGKANSLIPLYSTPRSSIILERFILFHIIPHNRVRVIVDRRIHCPIEKRKYKFSIQNTRRIQSADRRRNYKYNTSLKCPVCVNMGLDFIHPCEKFPDHQVEFGDPHSPFLGMLAGSGRRPNLSPNMKEINHSNFPIIPSNEMISSDKRENYFTFQHDNFLKDINQKIGGQQQCKQNKRSDNSNNNSQQYTHCSLCNNNQMEIVEKNESTGNLNNAFYCPHLSVCIDYCQNNTRNNDIDVATIKTTLPYIPSSHLAQRWSFEHSKELHKDICSSFCSFLSCRKLSIDCQSSMISDCLRSVDKHSVSESSGHSIERNSTNQFSHSLVSMNPVGMSRDAYLKTSQSNSLQRSSDNQSFSNSGVYPNIHALFIENDSKSESGSEFESYDDANELDYPNFILHSSSSPPKHSQQPQNFYSPSKIHLNDSDKPPENNDYPHNLNVNIDTCREDYDRVTLVPVESGELSNVIQPYSDNEGEREPLAEYYNGNSTTKMTVKRVLHRSQAIRERHRPTF</sequence>
<keyword evidence="7 10" id="KW-0067">ATP-binding</keyword>
<dbReference type="WBParaSite" id="SMTH1_18600.1">
    <property type="protein sequence ID" value="SMTH1_18600.1"/>
    <property type="gene ID" value="SMTH1_18600"/>
</dbReference>
<dbReference type="InterPro" id="IPR011009">
    <property type="entry name" value="Kinase-like_dom_sf"/>
</dbReference>
<evidence type="ECO:0000259" key="12">
    <source>
        <dbReference type="SMART" id="SM00220"/>
    </source>
</evidence>
<evidence type="ECO:0000259" key="13">
    <source>
        <dbReference type="SMART" id="SM00326"/>
    </source>
</evidence>
<dbReference type="Proteomes" id="UP000050791">
    <property type="component" value="Unassembled WGS sequence"/>
</dbReference>
<dbReference type="PROSITE" id="PS00108">
    <property type="entry name" value="PROTEIN_KINASE_ST"/>
    <property type="match status" value="1"/>
</dbReference>
<dbReference type="InterPro" id="IPR017441">
    <property type="entry name" value="Protein_kinase_ATP_BS"/>
</dbReference>
<dbReference type="GO" id="GO:0004706">
    <property type="term" value="F:JUN kinase kinase kinase activity"/>
    <property type="evidence" value="ECO:0007669"/>
    <property type="project" value="TreeGrafter"/>
</dbReference>
<dbReference type="SUPFAM" id="SSF50044">
    <property type="entry name" value="SH3-domain"/>
    <property type="match status" value="1"/>
</dbReference>
<feature type="binding site" evidence="10">
    <location>
        <position position="177"/>
    </location>
    <ligand>
        <name>ATP</name>
        <dbReference type="ChEBI" id="CHEBI:30616"/>
    </ligand>
</feature>
<dbReference type="PANTHER" id="PTHR44329">
    <property type="entry name" value="SERINE/THREONINE-PROTEIN KINASE TNNI3K-RELATED"/>
    <property type="match status" value="1"/>
</dbReference>
<dbReference type="GO" id="GO:0005524">
    <property type="term" value="F:ATP binding"/>
    <property type="evidence" value="ECO:0007669"/>
    <property type="project" value="UniProtKB-UniRule"/>
</dbReference>
<evidence type="ECO:0000256" key="2">
    <source>
        <dbReference type="ARBA" id="ARBA00006529"/>
    </source>
</evidence>
<dbReference type="Gene3D" id="3.30.200.20">
    <property type="entry name" value="Phosphorylase Kinase, domain 1"/>
    <property type="match status" value="1"/>
</dbReference>
<dbReference type="Pfam" id="PF07714">
    <property type="entry name" value="PK_Tyr_Ser-Thr"/>
    <property type="match status" value="1"/>
</dbReference>
<dbReference type="InterPro" id="IPR000095">
    <property type="entry name" value="CRIB_dom"/>
</dbReference>
<dbReference type="PANTHER" id="PTHR44329:SF293">
    <property type="entry name" value="MITOGEN-ACTIVATED PROTEIN KINASE KINASE KINASE"/>
    <property type="match status" value="1"/>
</dbReference>
<comment type="similarity">
    <text evidence="2">Belongs to the protein kinase superfamily. STE Ser/Thr protein kinase family. MAP kinase kinase kinase subfamily.</text>
</comment>
<dbReference type="InterPro" id="IPR051681">
    <property type="entry name" value="Ser/Thr_Kinases-Pseudokinases"/>
</dbReference>
<evidence type="ECO:0000256" key="8">
    <source>
        <dbReference type="ARBA" id="ARBA00047559"/>
    </source>
</evidence>
<accession>A0AA85B0E6</accession>
<keyword evidence="6 10" id="KW-0547">Nucleotide-binding</keyword>
<dbReference type="Pfam" id="PF00786">
    <property type="entry name" value="PBD"/>
    <property type="match status" value="1"/>
</dbReference>
<dbReference type="InterPro" id="IPR001452">
    <property type="entry name" value="SH3_domain"/>
</dbReference>
<keyword evidence="5" id="KW-0723">Serine/threonine-protein kinase</keyword>
<dbReference type="Gene3D" id="2.30.30.40">
    <property type="entry name" value="SH3 Domains"/>
    <property type="match status" value="1"/>
</dbReference>
<evidence type="ECO:0000313" key="14">
    <source>
        <dbReference type="Proteomes" id="UP000050791"/>
    </source>
</evidence>
<feature type="domain" description="SH3" evidence="13">
    <location>
        <begin position="42"/>
        <end position="104"/>
    </location>
</feature>
<dbReference type="SMART" id="SM00326">
    <property type="entry name" value="SH3"/>
    <property type="match status" value="1"/>
</dbReference>
<keyword evidence="5" id="KW-0808">Transferase</keyword>
<dbReference type="EC" id="2.7.11.25" evidence="3"/>
<dbReference type="InterPro" id="IPR008271">
    <property type="entry name" value="Ser/Thr_kinase_AS"/>
</dbReference>
<name>A0AA85B0E6_9TREM</name>
<feature type="region of interest" description="Disordered" evidence="11">
    <location>
        <begin position="703"/>
        <end position="724"/>
    </location>
</feature>
<keyword evidence="4" id="KW-0728">SH3 domain</keyword>
<dbReference type="SUPFAM" id="SSF56112">
    <property type="entry name" value="Protein kinase-like (PK-like)"/>
    <property type="match status" value="1"/>
</dbReference>
<dbReference type="InterPro" id="IPR001245">
    <property type="entry name" value="Ser-Thr/Tyr_kinase_cat_dom"/>
</dbReference>
<reference evidence="15" key="1">
    <citation type="submission" date="2023-11" db="UniProtKB">
        <authorList>
            <consortium name="WormBaseParasite"/>
        </authorList>
    </citation>
    <scope>IDENTIFICATION</scope>
</reference>
<organism evidence="14 15">
    <name type="scientific">Schistosoma mattheei</name>
    <dbReference type="NCBI Taxonomy" id="31246"/>
    <lineage>
        <taxon>Eukaryota</taxon>
        <taxon>Metazoa</taxon>
        <taxon>Spiralia</taxon>
        <taxon>Lophotrochozoa</taxon>
        <taxon>Platyhelminthes</taxon>
        <taxon>Trematoda</taxon>
        <taxon>Digenea</taxon>
        <taxon>Strigeidida</taxon>
        <taxon>Schistosomatoidea</taxon>
        <taxon>Schistosomatidae</taxon>
        <taxon>Schistosoma</taxon>
    </lineage>
</organism>
<dbReference type="PROSITE" id="PS00107">
    <property type="entry name" value="PROTEIN_KINASE_ATP"/>
    <property type="match status" value="1"/>
</dbReference>
<evidence type="ECO:0000256" key="7">
    <source>
        <dbReference type="ARBA" id="ARBA00022840"/>
    </source>
</evidence>
<feature type="region of interest" description="Disordered" evidence="11">
    <location>
        <begin position="1343"/>
        <end position="1383"/>
    </location>
</feature>
<comment type="catalytic activity">
    <reaction evidence="9">
        <text>L-seryl-[protein] + ATP = O-phospho-L-seryl-[protein] + ADP + H(+)</text>
        <dbReference type="Rhea" id="RHEA:17989"/>
        <dbReference type="Rhea" id="RHEA-COMP:9863"/>
        <dbReference type="Rhea" id="RHEA-COMP:11604"/>
        <dbReference type="ChEBI" id="CHEBI:15378"/>
        <dbReference type="ChEBI" id="CHEBI:29999"/>
        <dbReference type="ChEBI" id="CHEBI:30616"/>
        <dbReference type="ChEBI" id="CHEBI:83421"/>
        <dbReference type="ChEBI" id="CHEBI:456216"/>
        <dbReference type="EC" id="2.7.11.25"/>
    </reaction>
</comment>
<dbReference type="Gene3D" id="1.10.510.10">
    <property type="entry name" value="Transferase(Phosphotransferase) domain 1"/>
    <property type="match status" value="1"/>
</dbReference>
<evidence type="ECO:0000256" key="11">
    <source>
        <dbReference type="SAM" id="MobiDB-lite"/>
    </source>
</evidence>
<evidence type="ECO:0000256" key="10">
    <source>
        <dbReference type="PROSITE-ProRule" id="PRU10141"/>
    </source>
</evidence>
<proteinExistence type="inferred from homology"/>
<evidence type="ECO:0000256" key="6">
    <source>
        <dbReference type="ARBA" id="ARBA00022741"/>
    </source>
</evidence>
<dbReference type="InterPro" id="IPR036028">
    <property type="entry name" value="SH3-like_dom_sf"/>
</dbReference>
<evidence type="ECO:0000256" key="4">
    <source>
        <dbReference type="ARBA" id="ARBA00022443"/>
    </source>
</evidence>
<evidence type="ECO:0000256" key="1">
    <source>
        <dbReference type="ARBA" id="ARBA00001946"/>
    </source>
</evidence>
<protein>
    <recommendedName>
        <fullName evidence="3">mitogen-activated protein kinase kinase kinase</fullName>
        <ecNumber evidence="3">2.7.11.25</ecNumber>
    </recommendedName>
</protein>
<evidence type="ECO:0000313" key="15">
    <source>
        <dbReference type="WBParaSite" id="SMTH1_18600.1"/>
    </source>
</evidence>
<feature type="compositionally biased region" description="Basic and acidic residues" evidence="11">
    <location>
        <begin position="1369"/>
        <end position="1378"/>
    </location>
</feature>
<feature type="region of interest" description="Disordered" evidence="11">
    <location>
        <begin position="1287"/>
        <end position="1306"/>
    </location>
</feature>
<comment type="cofactor">
    <cofactor evidence="1">
        <name>Mg(2+)</name>
        <dbReference type="ChEBI" id="CHEBI:18420"/>
    </cofactor>
</comment>
<feature type="compositionally biased region" description="Polar residues" evidence="11">
    <location>
        <begin position="1288"/>
        <end position="1306"/>
    </location>
</feature>
<keyword evidence="5" id="KW-0418">Kinase</keyword>
<dbReference type="InterPro" id="IPR000719">
    <property type="entry name" value="Prot_kinase_dom"/>
</dbReference>
<evidence type="ECO:0000256" key="3">
    <source>
        <dbReference type="ARBA" id="ARBA00012406"/>
    </source>
</evidence>
<feature type="domain" description="Protein kinase" evidence="12">
    <location>
        <begin position="150"/>
        <end position="411"/>
    </location>
</feature>
<comment type="catalytic activity">
    <reaction evidence="8">
        <text>L-threonyl-[protein] + ATP = O-phospho-L-threonyl-[protein] + ADP + H(+)</text>
        <dbReference type="Rhea" id="RHEA:46608"/>
        <dbReference type="Rhea" id="RHEA-COMP:11060"/>
        <dbReference type="Rhea" id="RHEA-COMP:11605"/>
        <dbReference type="ChEBI" id="CHEBI:15378"/>
        <dbReference type="ChEBI" id="CHEBI:30013"/>
        <dbReference type="ChEBI" id="CHEBI:30616"/>
        <dbReference type="ChEBI" id="CHEBI:61977"/>
        <dbReference type="ChEBI" id="CHEBI:456216"/>
        <dbReference type="EC" id="2.7.11.25"/>
    </reaction>
</comment>
<feature type="compositionally biased region" description="Low complexity" evidence="11">
    <location>
        <begin position="1347"/>
        <end position="1360"/>
    </location>
</feature>
<evidence type="ECO:0000256" key="5">
    <source>
        <dbReference type="ARBA" id="ARBA00022527"/>
    </source>
</evidence>